<feature type="transmembrane region" description="Helical" evidence="8">
    <location>
        <begin position="392"/>
        <end position="412"/>
    </location>
</feature>
<evidence type="ECO:0000256" key="6">
    <source>
        <dbReference type="ARBA" id="ARBA00022989"/>
    </source>
</evidence>
<feature type="transmembrane region" description="Helical" evidence="8">
    <location>
        <begin position="111"/>
        <end position="133"/>
    </location>
</feature>
<keyword evidence="6 8" id="KW-1133">Transmembrane helix</keyword>
<dbReference type="PANTHER" id="PTHR33908">
    <property type="entry name" value="MANNOSYLTRANSFERASE YKCB-RELATED"/>
    <property type="match status" value="1"/>
</dbReference>
<evidence type="ECO:0000256" key="4">
    <source>
        <dbReference type="ARBA" id="ARBA00022679"/>
    </source>
</evidence>
<evidence type="ECO:0000256" key="7">
    <source>
        <dbReference type="ARBA" id="ARBA00023136"/>
    </source>
</evidence>
<feature type="transmembrane region" description="Helical" evidence="8">
    <location>
        <begin position="297"/>
        <end position="317"/>
    </location>
</feature>
<keyword evidence="10" id="KW-1185">Reference proteome</keyword>
<dbReference type="EMBL" id="CP060131">
    <property type="protein sequence ID" value="QNG51163.1"/>
    <property type="molecule type" value="Genomic_DNA"/>
</dbReference>
<feature type="transmembrane region" description="Helical" evidence="8">
    <location>
        <begin position="194"/>
        <end position="225"/>
    </location>
</feature>
<proteinExistence type="predicted"/>
<evidence type="ECO:0000313" key="10">
    <source>
        <dbReference type="Proteomes" id="UP000515728"/>
    </source>
</evidence>
<keyword evidence="2" id="KW-1003">Cell membrane</keyword>
<accession>A0A7G7MEF2</accession>
<dbReference type="InterPro" id="IPR050297">
    <property type="entry name" value="LipidA_mod_glycosyltrf_83"/>
</dbReference>
<gene>
    <name evidence="9" type="ORF">H6H00_23810</name>
</gene>
<feature type="transmembrane region" description="Helical" evidence="8">
    <location>
        <begin position="26"/>
        <end position="46"/>
    </location>
</feature>
<keyword evidence="5 8" id="KW-0812">Transmembrane</keyword>
<keyword evidence="4" id="KW-0808">Transferase</keyword>
<dbReference type="RefSeq" id="WP_185717920.1">
    <property type="nucleotide sequence ID" value="NZ_BAAAWI010000001.1"/>
</dbReference>
<evidence type="ECO:0000256" key="8">
    <source>
        <dbReference type="SAM" id="Phobius"/>
    </source>
</evidence>
<reference evidence="9 10" key="1">
    <citation type="submission" date="2020-08" db="EMBL/GenBank/DDBJ databases">
        <authorList>
            <person name="Mo P."/>
        </authorList>
    </citation>
    <scope>NUCLEOTIDE SEQUENCE [LARGE SCALE GENOMIC DNA]</scope>
    <source>
        <strain evidence="9 10">CGMCC 4.1532</strain>
    </source>
</reference>
<keyword evidence="3" id="KW-0328">Glycosyltransferase</keyword>
<sequence>MSVTIRTGSPVLPTTPRARLLSVREAGLWGAASAALSTAVTLAVPYPNTGNDSYQYLGVADHLLTGRGITTDLPFFDVEQSHGVLPAPFTTQPPGYPLAIAGLRLLGLPPVVAGLAVSVLAVALTVLVLGLATRTLRVPARFARPALFAFAVNPFTLTFAGSVLSEALFTLLVTGAVLGLVLADRTAAHRRASLLAGIALGLSVWVRYAGLFVVVGTAVALTALLLVRRDRRAAERLAITVGVAAPLVGALLARNAVVAGSWRGGNTVSVEHSAGGLVVDTADALLHLVIGDASSPLARAAQAVLGLVVLAGLVVLVRRRPRPAGGPVVLLAVVVGVHGVLMFEAGLVSVISYGPRMFFPLLPAALLLVALLAAGTVPLVPAPRPPEPVRRGPGYAAVAALALLVGVLGVVATSDPPPDVGVAQRLAAPVDGGGSVPRWLDARLAPDEPVLAADGQATGHVLGRPVVGLVESTFSDLRWDEDTVAATMDRFGARYLLLYRHPRDGGGRLVQEETPFLRIVLAGRPVATLTPVAVSDEVLVLERR</sequence>
<keyword evidence="7 8" id="KW-0472">Membrane</keyword>
<dbReference type="GO" id="GO:0009103">
    <property type="term" value="P:lipopolysaccharide biosynthetic process"/>
    <property type="evidence" value="ECO:0007669"/>
    <property type="project" value="UniProtKB-ARBA"/>
</dbReference>
<feature type="transmembrane region" description="Helical" evidence="8">
    <location>
        <begin position="329"/>
        <end position="351"/>
    </location>
</feature>
<evidence type="ECO:0000256" key="2">
    <source>
        <dbReference type="ARBA" id="ARBA00022475"/>
    </source>
</evidence>
<feature type="transmembrane region" description="Helical" evidence="8">
    <location>
        <begin position="154"/>
        <end position="182"/>
    </location>
</feature>
<feature type="transmembrane region" description="Helical" evidence="8">
    <location>
        <begin position="357"/>
        <end position="380"/>
    </location>
</feature>
<dbReference type="GO" id="GO:0005886">
    <property type="term" value="C:plasma membrane"/>
    <property type="evidence" value="ECO:0007669"/>
    <property type="project" value="UniProtKB-SubCell"/>
</dbReference>
<dbReference type="AlphaFoldDB" id="A0A7G7MEF2"/>
<comment type="subcellular location">
    <subcellularLocation>
        <location evidence="1">Cell membrane</location>
        <topology evidence="1">Multi-pass membrane protein</topology>
    </subcellularLocation>
</comment>
<name>A0A7G7MEF2_9PSEU</name>
<dbReference type="Proteomes" id="UP000515728">
    <property type="component" value="Chromosome"/>
</dbReference>
<evidence type="ECO:0000256" key="1">
    <source>
        <dbReference type="ARBA" id="ARBA00004651"/>
    </source>
</evidence>
<evidence type="ECO:0000313" key="9">
    <source>
        <dbReference type="EMBL" id="QNG51163.1"/>
    </source>
</evidence>
<evidence type="ECO:0008006" key="11">
    <source>
        <dbReference type="Google" id="ProtNLM"/>
    </source>
</evidence>
<dbReference type="KEGG" id="ppel:H6H00_23810"/>
<evidence type="ECO:0000256" key="5">
    <source>
        <dbReference type="ARBA" id="ARBA00022692"/>
    </source>
</evidence>
<protein>
    <recommendedName>
        <fullName evidence="11">Dolichyl-phosphate-mannose-protein mannosyltransferase</fullName>
    </recommendedName>
</protein>
<dbReference type="GO" id="GO:0016763">
    <property type="term" value="F:pentosyltransferase activity"/>
    <property type="evidence" value="ECO:0007669"/>
    <property type="project" value="TreeGrafter"/>
</dbReference>
<organism evidence="9 10">
    <name type="scientific">Pseudonocardia petroleophila</name>
    <dbReference type="NCBI Taxonomy" id="37331"/>
    <lineage>
        <taxon>Bacteria</taxon>
        <taxon>Bacillati</taxon>
        <taxon>Actinomycetota</taxon>
        <taxon>Actinomycetes</taxon>
        <taxon>Pseudonocardiales</taxon>
        <taxon>Pseudonocardiaceae</taxon>
        <taxon>Pseudonocardia</taxon>
    </lineage>
</organism>
<dbReference type="PANTHER" id="PTHR33908:SF11">
    <property type="entry name" value="MEMBRANE PROTEIN"/>
    <property type="match status" value="1"/>
</dbReference>
<feature type="transmembrane region" description="Helical" evidence="8">
    <location>
        <begin position="237"/>
        <end position="257"/>
    </location>
</feature>
<evidence type="ECO:0000256" key="3">
    <source>
        <dbReference type="ARBA" id="ARBA00022676"/>
    </source>
</evidence>